<accession>A0A2A6CSK0</accession>
<evidence type="ECO:0000313" key="2">
    <source>
        <dbReference type="Proteomes" id="UP000005239"/>
    </source>
</evidence>
<name>A0A2A6CSK0_PRIPA</name>
<gene>
    <name evidence="1" type="primary">WBGene00276110</name>
</gene>
<dbReference type="Proteomes" id="UP000005239">
    <property type="component" value="Unassembled WGS sequence"/>
</dbReference>
<accession>A0A8R1YVY4</accession>
<evidence type="ECO:0000313" key="1">
    <source>
        <dbReference type="EnsemblMetazoa" id="PPA37741.1"/>
    </source>
</evidence>
<sequence length="1311" mass="148439">NQIFLLFILQIDIHVSCSLALSTFVIAILEGVSDSETTIKEWIDRLSSLTESGMIGAFPLLLSILSLCPTRVAGSGEIEILQNPETYIGFVYQNLEKVNNAVHPYGSTEYFVPYIVENGTSQLVSGNKYTWTILFSTVKCNGTREGSIGAVRNSCGQGSGGKKERFLVTFYRPFEGNNESDLWTAVKSESDDFILLWKDIENINVAVPGSVNLFYYVPTEDITRIHSSSNVTIWNVRMVLTECRKAQDIPNRSCKPAEGKPDVYFTLKREQASPNFVQYTVWKNISKDGFLPSLLLCFLRFRIDCEYDSRRSKYLGGSVSSLVWDNLAKVNEAIGKSVNGNTYYVPDKVEKGTSQLVGGYIRTQIVFNRAICDNGRLSKETCRPKIGIDSIGIRFAVTLKELASTNFKQEWSALPALSDDEIQLWKEIVMINTELPGNSLYYYIPGNIYMIQDSGKNEKKYRLSMLLTACRKARDLPTIENCPPLRKDDGSGIKFYEITRFEEKGTVHFVQYIAVETPPIVEITLHLTMKILLLLLAVFTITVYSQSTADLDLIWSSIADINTKIGPKKYLLIPKTVRASIEFSHDQRIIDYHNRFRSIMCERGTTNPTKAACPVHGTCQKTKIFIITYDSTTKTWTKQDKPAITPYLITDTENIAASLNVTSNQWYPYFIQVDQEEKPLKWVNDTTTFHYVRMVLTICKTDAAGQATVKTNPEKCTALPTIEIKEPLIQYQYVKLSAQILLWKDIENINVAVPGSVNLFYYVPTEDITRIHSSSNVTIWNVRMVLTECRKAQDIPNRSCKPAEGKPDVYFTLKREQASPNFVQYTVWKNISKDGFLPSLLLCFLRFRIDCEYDSRRSKYLGGSVSSLVWDNLAKVNEAIGKSVNGNTYYVPDKVEKGTSQLVGGYIRTQIVFNRAICDNGRLSKETCRPKIGIDSIGIRFAVTLKELASTNFKQEWSALPALSDDEIQLWKEIVMINTELPGNSLYYYIPGNIYMIQDSGKNEKKYRLSMLLTACRKARDLPTIENCPPLRKDDGSGIKFYEITRFEEKGTVHFVQYIAVETPPIVEITLHLTMKILLLLLAVFTITVYSQSTADLDLIWSSIADINTKIGPKKYLLIPKTITTIDFGRQWLVTFVQSQCERGTTNPTKAACPVHGTCQKTKIFIITYDSTTKTWTKQDKPAITPYLITDTENIAASLNVTSNQWYPYFIQVDQEEKPLKWVNDTTTFHYVRMVLTICKTDAAGQATVKTNPEKCTALPTIEIKEPLIQYQYVKLVRTKTETPSKTTFYKGYALGSLAELTAEAKKDLLP</sequence>
<reference evidence="1" key="2">
    <citation type="submission" date="2022-06" db="UniProtKB">
        <authorList>
            <consortium name="EnsemblMetazoa"/>
        </authorList>
    </citation>
    <scope>IDENTIFICATION</scope>
    <source>
        <strain evidence="1">PS312</strain>
    </source>
</reference>
<dbReference type="EnsemblMetazoa" id="PPA37741.1">
    <property type="protein sequence ID" value="PPA37741.1"/>
    <property type="gene ID" value="WBGene00276110"/>
</dbReference>
<proteinExistence type="predicted"/>
<keyword evidence="2" id="KW-1185">Reference proteome</keyword>
<reference evidence="2" key="1">
    <citation type="journal article" date="2008" name="Nat. Genet.">
        <title>The Pristionchus pacificus genome provides a unique perspective on nematode lifestyle and parasitism.</title>
        <authorList>
            <person name="Dieterich C."/>
            <person name="Clifton S.W."/>
            <person name="Schuster L.N."/>
            <person name="Chinwalla A."/>
            <person name="Delehaunty K."/>
            <person name="Dinkelacker I."/>
            <person name="Fulton L."/>
            <person name="Fulton R."/>
            <person name="Godfrey J."/>
            <person name="Minx P."/>
            <person name="Mitreva M."/>
            <person name="Roeseler W."/>
            <person name="Tian H."/>
            <person name="Witte H."/>
            <person name="Yang S.P."/>
            <person name="Wilson R.K."/>
            <person name="Sommer R.J."/>
        </authorList>
    </citation>
    <scope>NUCLEOTIDE SEQUENCE [LARGE SCALE GENOMIC DNA]</scope>
    <source>
        <strain evidence="2">PS312</strain>
    </source>
</reference>
<protein>
    <submittedName>
        <fullName evidence="1">Cystatin</fullName>
    </submittedName>
</protein>
<organism evidence="1 2">
    <name type="scientific">Pristionchus pacificus</name>
    <name type="common">Parasitic nematode worm</name>
    <dbReference type="NCBI Taxonomy" id="54126"/>
    <lineage>
        <taxon>Eukaryota</taxon>
        <taxon>Metazoa</taxon>
        <taxon>Ecdysozoa</taxon>
        <taxon>Nematoda</taxon>
        <taxon>Chromadorea</taxon>
        <taxon>Rhabditida</taxon>
        <taxon>Rhabditina</taxon>
        <taxon>Diplogasteromorpha</taxon>
        <taxon>Diplogasteroidea</taxon>
        <taxon>Neodiplogasteridae</taxon>
        <taxon>Pristionchus</taxon>
    </lineage>
</organism>